<keyword evidence="2" id="KW-1185">Reference proteome</keyword>
<organism evidence="1 2">
    <name type="scientific">Acrocarpospora phusangensis</name>
    <dbReference type="NCBI Taxonomy" id="1070424"/>
    <lineage>
        <taxon>Bacteria</taxon>
        <taxon>Bacillati</taxon>
        <taxon>Actinomycetota</taxon>
        <taxon>Actinomycetes</taxon>
        <taxon>Streptosporangiales</taxon>
        <taxon>Streptosporangiaceae</taxon>
        <taxon>Acrocarpospora</taxon>
    </lineage>
</organism>
<protein>
    <submittedName>
        <fullName evidence="1">Uncharacterized protein</fullName>
    </submittedName>
</protein>
<gene>
    <name evidence="1" type="ORF">Aph01nite_17520</name>
</gene>
<evidence type="ECO:0000313" key="2">
    <source>
        <dbReference type="Proteomes" id="UP000640052"/>
    </source>
</evidence>
<dbReference type="Proteomes" id="UP000640052">
    <property type="component" value="Unassembled WGS sequence"/>
</dbReference>
<comment type="caution">
    <text evidence="1">The sequence shown here is derived from an EMBL/GenBank/DDBJ whole genome shotgun (WGS) entry which is preliminary data.</text>
</comment>
<sequence>MIAVSAASGVPATYLDLLWLDAVTRDGVAVTVNGAGLASAVEPGPSEQPSGTATLAVAEDEIRRYVAERDLADLSHPYDLGDLSCRITGRTRAWGVEVTVIEFSRVEVRLKADLIRWADGFAARAKQAAG</sequence>
<name>A0A919QBS8_9ACTN</name>
<reference evidence="1" key="1">
    <citation type="submission" date="2021-01" db="EMBL/GenBank/DDBJ databases">
        <title>Whole genome shotgun sequence of Acrocarpospora phusangensis NBRC 108782.</title>
        <authorList>
            <person name="Komaki H."/>
            <person name="Tamura T."/>
        </authorList>
    </citation>
    <scope>NUCLEOTIDE SEQUENCE</scope>
    <source>
        <strain evidence="1">NBRC 108782</strain>
    </source>
</reference>
<proteinExistence type="predicted"/>
<accession>A0A919QBS8</accession>
<dbReference type="RefSeq" id="WP_204040256.1">
    <property type="nucleotide sequence ID" value="NZ_BOOA01000010.1"/>
</dbReference>
<dbReference type="EMBL" id="BOOA01000010">
    <property type="protein sequence ID" value="GIH23442.1"/>
    <property type="molecule type" value="Genomic_DNA"/>
</dbReference>
<dbReference type="AlphaFoldDB" id="A0A919QBS8"/>
<evidence type="ECO:0000313" key="1">
    <source>
        <dbReference type="EMBL" id="GIH23442.1"/>
    </source>
</evidence>